<keyword evidence="1" id="KW-0472">Membrane</keyword>
<dbReference type="SUPFAM" id="SSF49464">
    <property type="entry name" value="Carboxypeptidase regulatory domain-like"/>
    <property type="match status" value="1"/>
</dbReference>
<evidence type="ECO:0000259" key="3">
    <source>
        <dbReference type="Pfam" id="PF07715"/>
    </source>
</evidence>
<evidence type="ECO:0000256" key="1">
    <source>
        <dbReference type="PROSITE-ProRule" id="PRU01360"/>
    </source>
</evidence>
<dbReference type="InterPro" id="IPR008969">
    <property type="entry name" value="CarboxyPept-like_regulatory"/>
</dbReference>
<keyword evidence="1" id="KW-1134">Transmembrane beta strand</keyword>
<keyword evidence="5" id="KW-1185">Reference proteome</keyword>
<dbReference type="InterPro" id="IPR012910">
    <property type="entry name" value="Plug_dom"/>
</dbReference>
<dbReference type="Proteomes" id="UP000650081">
    <property type="component" value="Unassembled WGS sequence"/>
</dbReference>
<dbReference type="Pfam" id="PF13715">
    <property type="entry name" value="CarbopepD_reg_2"/>
    <property type="match status" value="1"/>
</dbReference>
<dbReference type="AlphaFoldDB" id="A0A923T871"/>
<reference evidence="4" key="1">
    <citation type="submission" date="2020-08" db="EMBL/GenBank/DDBJ databases">
        <title>Lewinella bacteria from marine environments.</title>
        <authorList>
            <person name="Zhong Y."/>
        </authorList>
    </citation>
    <scope>NUCLEOTIDE SEQUENCE</scope>
    <source>
        <strain evidence="4">KCTC 42187</strain>
    </source>
</reference>
<dbReference type="PROSITE" id="PS51257">
    <property type="entry name" value="PROKAR_LIPOPROTEIN"/>
    <property type="match status" value="1"/>
</dbReference>
<dbReference type="NCBIfam" id="TIGR04057">
    <property type="entry name" value="SusC_RagA_signa"/>
    <property type="match status" value="1"/>
</dbReference>
<keyword evidence="1" id="KW-0998">Cell outer membrane</keyword>
<dbReference type="Gene3D" id="2.170.130.10">
    <property type="entry name" value="TonB-dependent receptor, plug domain"/>
    <property type="match status" value="1"/>
</dbReference>
<evidence type="ECO:0000313" key="5">
    <source>
        <dbReference type="Proteomes" id="UP000650081"/>
    </source>
</evidence>
<proteinExistence type="inferred from homology"/>
<sequence length="1056" mass="118083">MKQLLTCCLLFLSVGIACGQITVEGQVSSESEGGGLIGVTVLLKRTGTGTVTDFAGNFTLTAQAGDTLRFSYTGHRTLDQAVPLSGRMDVLLVEEAELLTEVVVVGYGEQKAESVVGSIVQTDGEELQQKTGGSDLRNALTGLLPGVVTLQGSGIPGGGGFSDEGDDSGTQILIRGLSSWNGNGGPLILVDGVERSMADIDPKQVESMSVLKDASATAVFGVKGANGVILITTKRGAKGKSVLSFETTQSFSSISRIHRALGSPQALRLQNQAVLHEVAINPSSWSFYTPEPIIGLYESQRFPNIFPDVDWYDEMTNDFAHNQKYNLDVTGGTDFVRYYGSLAYLREGDILRTEDLGQGYDPSFQYDRFNFRSNLDFTITPSTTFKVNLAGYYGQQQRPDGNKFEFWSGVYGLPPTAPLQFEDGTYSILEEFDRFDNSVFLINFGGVDREDRVEVNTDFILEQKLDALVPGLKFGARVAFDNLFRNRGRRITDSEPIRKYISPQFINDPRFNVNVTEDQLREIVADYENLVIPAESNTGYEYVEEPFIVFPEQINDAAKNRLSRSLFYQFSLNWAGSFGAHDISALGLVNRQENTLGSEFTSYREDWVSRITYAYDNRYLFEANGAYNGSDKFARDFRFGFFPSVAAGWVVSQEKFFQPLTKVVNKLKFRYSYGLVGDDGGRDVIARELYLGGFDITNINWQFGSPFLVPSPYPWRYEGIIPNPIIQWEEAVKQNFGVEVGLFNSNLQFIADVFREDRTNIFLEASDRNVPIVFGAEPVGVNLGRVRSQGYEMQLKYSKASLKGIGYQISANIGYARDEVLFREDPELTPAYQQLAGYQIGQTRSFLNQPGIVTSWDELYTGVMGRDNVQRLPGDRRLIDYNADGFIDQNDVVPFGYPSRPQYTYGLVLGATWKGFSAQVQFYGAFNVNYNLNYFEFFGNNPLIYGIHETDTWSPERGISEAEATLPHLRFNSNGSGSGERWVDDKSYLKLQNVELGYTLSPAFLDRLGVSATRIFLSGNNLYMWSNILEDRDVPRLTNRDYPLMRRVNTGINITF</sequence>
<keyword evidence="4" id="KW-0675">Receptor</keyword>
<evidence type="ECO:0000256" key="2">
    <source>
        <dbReference type="SAM" id="SignalP"/>
    </source>
</evidence>
<feature type="chain" id="PRO_5038054924" evidence="2">
    <location>
        <begin position="20"/>
        <end position="1056"/>
    </location>
</feature>
<dbReference type="EMBL" id="JACSIT010000092">
    <property type="protein sequence ID" value="MBC6994254.1"/>
    <property type="molecule type" value="Genomic_DNA"/>
</dbReference>
<comment type="similarity">
    <text evidence="1">Belongs to the TonB-dependent receptor family.</text>
</comment>
<dbReference type="SUPFAM" id="SSF56935">
    <property type="entry name" value="Porins"/>
    <property type="match status" value="1"/>
</dbReference>
<evidence type="ECO:0000313" key="4">
    <source>
        <dbReference type="EMBL" id="MBC6994254.1"/>
    </source>
</evidence>
<dbReference type="InterPro" id="IPR037066">
    <property type="entry name" value="Plug_dom_sf"/>
</dbReference>
<dbReference type="FunFam" id="2.170.130.10:FF:000003">
    <property type="entry name" value="SusC/RagA family TonB-linked outer membrane protein"/>
    <property type="match status" value="1"/>
</dbReference>
<comment type="subcellular location">
    <subcellularLocation>
        <location evidence="1">Cell outer membrane</location>
        <topology evidence="1">Multi-pass membrane protein</topology>
    </subcellularLocation>
</comment>
<feature type="domain" description="TonB-dependent receptor plug" evidence="3">
    <location>
        <begin position="113"/>
        <end position="228"/>
    </location>
</feature>
<dbReference type="GO" id="GO:0009279">
    <property type="term" value="C:cell outer membrane"/>
    <property type="evidence" value="ECO:0007669"/>
    <property type="project" value="UniProtKB-SubCell"/>
</dbReference>
<dbReference type="NCBIfam" id="TIGR04056">
    <property type="entry name" value="OMP_RagA_SusC"/>
    <property type="match status" value="1"/>
</dbReference>
<dbReference type="InterPro" id="IPR023996">
    <property type="entry name" value="TonB-dep_OMP_SusC/RagA"/>
</dbReference>
<comment type="caution">
    <text evidence="4">The sequence shown here is derived from an EMBL/GenBank/DDBJ whole genome shotgun (WGS) entry which is preliminary data.</text>
</comment>
<keyword evidence="1" id="KW-0813">Transport</keyword>
<dbReference type="RefSeq" id="WP_187466341.1">
    <property type="nucleotide sequence ID" value="NZ_JACSIT010000092.1"/>
</dbReference>
<protein>
    <submittedName>
        <fullName evidence="4">TonB-dependent receptor</fullName>
    </submittedName>
</protein>
<dbReference type="InterPro" id="IPR023997">
    <property type="entry name" value="TonB-dep_OMP_SusC/RagA_CS"/>
</dbReference>
<dbReference type="PROSITE" id="PS52016">
    <property type="entry name" value="TONB_DEPENDENT_REC_3"/>
    <property type="match status" value="1"/>
</dbReference>
<keyword evidence="1" id="KW-0812">Transmembrane</keyword>
<accession>A0A923T871</accession>
<organism evidence="4 5">
    <name type="scientific">Neolewinella lacunae</name>
    <dbReference type="NCBI Taxonomy" id="1517758"/>
    <lineage>
        <taxon>Bacteria</taxon>
        <taxon>Pseudomonadati</taxon>
        <taxon>Bacteroidota</taxon>
        <taxon>Saprospiria</taxon>
        <taxon>Saprospirales</taxon>
        <taxon>Lewinellaceae</taxon>
        <taxon>Neolewinella</taxon>
    </lineage>
</organism>
<dbReference type="Pfam" id="PF07715">
    <property type="entry name" value="Plug"/>
    <property type="match status" value="1"/>
</dbReference>
<dbReference type="InterPro" id="IPR039426">
    <property type="entry name" value="TonB-dep_rcpt-like"/>
</dbReference>
<gene>
    <name evidence="4" type="ORF">H9S92_08780</name>
</gene>
<keyword evidence="2" id="KW-0732">Signal</keyword>
<name>A0A923T871_9BACT</name>
<feature type="signal peptide" evidence="2">
    <location>
        <begin position="1"/>
        <end position="19"/>
    </location>
</feature>